<evidence type="ECO:0000256" key="1">
    <source>
        <dbReference type="SAM" id="Phobius"/>
    </source>
</evidence>
<evidence type="ECO:0000313" key="3">
    <source>
        <dbReference type="EMBL" id="GAA1724677.1"/>
    </source>
</evidence>
<dbReference type="Proteomes" id="UP001501057">
    <property type="component" value="Unassembled WGS sequence"/>
</dbReference>
<sequence length="253" mass="25688">MTDPVEPEIDDLTDPRSPLARTLITVVATVVVVLVVLGLVLGIGRLTRSTDTVAETFTADPSQPLRFVVENLDVKVVQADADEITVDAELVSGWLPTDLETEQDGGTIVLGASCLSLLIPGCGGTVTIGVPEGAQFEVDTDGGDVDLEAVGGLVSVQTGSGDVTGRDLATLDIGVTTTSGDVDLAFATQPYGVKAVTESGDVDVTVPGGDLTYDVVTESGSGDVESDLPDGGDGAEALIAVETDSGDVSIEQG</sequence>
<dbReference type="InterPro" id="IPR025164">
    <property type="entry name" value="Toastrack_DUF4097"/>
</dbReference>
<keyword evidence="1" id="KW-0472">Membrane</keyword>
<feature type="domain" description="DUF4097" evidence="2">
    <location>
        <begin position="132"/>
        <end position="250"/>
    </location>
</feature>
<keyword evidence="4" id="KW-1185">Reference proteome</keyword>
<organism evidence="3 4">
    <name type="scientific">Aeromicrobium alkaliterrae</name>
    <dbReference type="NCBI Taxonomy" id="302168"/>
    <lineage>
        <taxon>Bacteria</taxon>
        <taxon>Bacillati</taxon>
        <taxon>Actinomycetota</taxon>
        <taxon>Actinomycetes</taxon>
        <taxon>Propionibacteriales</taxon>
        <taxon>Nocardioidaceae</taxon>
        <taxon>Aeromicrobium</taxon>
    </lineage>
</organism>
<keyword evidence="1" id="KW-0812">Transmembrane</keyword>
<gene>
    <name evidence="3" type="ORF">GCM10009710_01840</name>
</gene>
<keyword evidence="1" id="KW-1133">Transmembrane helix</keyword>
<feature type="transmembrane region" description="Helical" evidence="1">
    <location>
        <begin position="20"/>
        <end position="41"/>
    </location>
</feature>
<comment type="caution">
    <text evidence="3">The sequence shown here is derived from an EMBL/GenBank/DDBJ whole genome shotgun (WGS) entry which is preliminary data.</text>
</comment>
<dbReference type="RefSeq" id="WP_344196766.1">
    <property type="nucleotide sequence ID" value="NZ_BAAAME010000002.1"/>
</dbReference>
<dbReference type="Pfam" id="PF13349">
    <property type="entry name" value="DUF4097"/>
    <property type="match status" value="1"/>
</dbReference>
<reference evidence="4" key="1">
    <citation type="journal article" date="2019" name="Int. J. Syst. Evol. Microbiol.">
        <title>The Global Catalogue of Microorganisms (GCM) 10K type strain sequencing project: providing services to taxonomists for standard genome sequencing and annotation.</title>
        <authorList>
            <consortium name="The Broad Institute Genomics Platform"/>
            <consortium name="The Broad Institute Genome Sequencing Center for Infectious Disease"/>
            <person name="Wu L."/>
            <person name="Ma J."/>
        </authorList>
    </citation>
    <scope>NUCLEOTIDE SEQUENCE [LARGE SCALE GENOMIC DNA]</scope>
    <source>
        <strain evidence="4">JCM 13518</strain>
    </source>
</reference>
<evidence type="ECO:0000259" key="2">
    <source>
        <dbReference type="Pfam" id="PF13349"/>
    </source>
</evidence>
<name>A0ABP4VJ67_9ACTN</name>
<proteinExistence type="predicted"/>
<evidence type="ECO:0000313" key="4">
    <source>
        <dbReference type="Proteomes" id="UP001501057"/>
    </source>
</evidence>
<dbReference type="EMBL" id="BAAAME010000002">
    <property type="protein sequence ID" value="GAA1724677.1"/>
    <property type="molecule type" value="Genomic_DNA"/>
</dbReference>
<protein>
    <recommendedName>
        <fullName evidence="2">DUF4097 domain-containing protein</fullName>
    </recommendedName>
</protein>
<accession>A0ABP4VJ67</accession>